<dbReference type="RefSeq" id="WP_143185777.1">
    <property type="nucleotide sequence ID" value="NZ_FNVB01000021.1"/>
</dbReference>
<dbReference type="Proteomes" id="UP000236729">
    <property type="component" value="Unassembled WGS sequence"/>
</dbReference>
<evidence type="ECO:0000313" key="3">
    <source>
        <dbReference type="Proteomes" id="UP000199690"/>
    </source>
</evidence>
<gene>
    <name evidence="1" type="ORF">SAMN02982929_07200</name>
    <name evidence="2" type="ORF">SAMN05216506_103168</name>
</gene>
<keyword evidence="3" id="KW-1185">Reference proteome</keyword>
<dbReference type="SUPFAM" id="SSF52540">
    <property type="entry name" value="P-loop containing nucleoside triphosphate hydrolases"/>
    <property type="match status" value="1"/>
</dbReference>
<accession>A0A1H6ELI4</accession>
<accession>A0A1I1QN62</accession>
<name>A0A1H6ELI4_9PSEU</name>
<dbReference type="InterPro" id="IPR027417">
    <property type="entry name" value="P-loop_NTPase"/>
</dbReference>
<dbReference type="SMR" id="A0A1H6ELI4"/>
<sequence>MMQNIGIVGRKRSGKDTAAAALVEKLGYVRHGFADPLKDAALALNPFILSPDRDHWPADGLFAQFDRLAPAVEAFGWEVVKDTFPEVRRILQRLGDEAGRQVHGEETWILNLLRRVAAENEAGRPVVVPDVRYPNEAEWLANAGFLVVRVDRPGFSTPVPGEHASEQVERIGVGTVLRNNSTVTDLERQIISLAERDTCSA</sequence>
<dbReference type="EMBL" id="FOME01000003">
    <property type="protein sequence ID" value="SFD23465.1"/>
    <property type="molecule type" value="Genomic_DNA"/>
</dbReference>
<evidence type="ECO:0000313" key="2">
    <source>
        <dbReference type="EMBL" id="SFD23465.1"/>
    </source>
</evidence>
<dbReference type="AlphaFoldDB" id="A0A1H6ELI4"/>
<reference evidence="1" key="2">
    <citation type="submission" date="2016-10" db="EMBL/GenBank/DDBJ databases">
        <authorList>
            <person name="de Groot N.N."/>
        </authorList>
    </citation>
    <scope>NUCLEOTIDE SEQUENCE [LARGE SCALE GENOMIC DNA]</scope>
    <source>
        <strain evidence="1">ATCC 20501</strain>
    </source>
</reference>
<reference evidence="3 4" key="1">
    <citation type="submission" date="2016-10" db="EMBL/GenBank/DDBJ databases">
        <authorList>
            <person name="Varghese N."/>
            <person name="Submissions S."/>
        </authorList>
    </citation>
    <scope>NUCLEOTIDE SEQUENCE [LARGE SCALE GENOMIC DNA]</scope>
    <source>
        <strain evidence="4">ATCC 20501</strain>
        <strain evidence="2 3">CGMCC 4.3529</strain>
    </source>
</reference>
<organism evidence="1 4">
    <name type="scientific">Saccharopolyspora kobensis</name>
    <dbReference type="NCBI Taxonomy" id="146035"/>
    <lineage>
        <taxon>Bacteria</taxon>
        <taxon>Bacillati</taxon>
        <taxon>Actinomycetota</taxon>
        <taxon>Actinomycetes</taxon>
        <taxon>Pseudonocardiales</taxon>
        <taxon>Pseudonocardiaceae</taxon>
        <taxon>Saccharopolyspora</taxon>
    </lineage>
</organism>
<dbReference type="EMBL" id="FNVB01000021">
    <property type="protein sequence ID" value="SEG98718.1"/>
    <property type="molecule type" value="Genomic_DNA"/>
</dbReference>
<evidence type="ECO:0008006" key="5">
    <source>
        <dbReference type="Google" id="ProtNLM"/>
    </source>
</evidence>
<dbReference type="Gene3D" id="3.40.50.300">
    <property type="entry name" value="P-loop containing nucleotide triphosphate hydrolases"/>
    <property type="match status" value="1"/>
</dbReference>
<protein>
    <recommendedName>
        <fullName evidence="5">Deoxynucleotide monophosphate kinase</fullName>
    </recommendedName>
</protein>
<dbReference type="Proteomes" id="UP000199690">
    <property type="component" value="Unassembled WGS sequence"/>
</dbReference>
<evidence type="ECO:0000313" key="4">
    <source>
        <dbReference type="Proteomes" id="UP000236729"/>
    </source>
</evidence>
<proteinExistence type="predicted"/>
<evidence type="ECO:0000313" key="1">
    <source>
        <dbReference type="EMBL" id="SEG98718.1"/>
    </source>
</evidence>